<evidence type="ECO:0000259" key="3">
    <source>
        <dbReference type="SMART" id="SM00382"/>
    </source>
</evidence>
<keyword evidence="2" id="KW-0067">ATP-binding</keyword>
<evidence type="ECO:0000256" key="1">
    <source>
        <dbReference type="ARBA" id="ARBA00022741"/>
    </source>
</evidence>
<feature type="domain" description="AAA+ ATPase" evidence="3">
    <location>
        <begin position="381"/>
        <end position="515"/>
    </location>
</feature>
<dbReference type="PRINTS" id="PR00300">
    <property type="entry name" value="CLPPROTEASEA"/>
</dbReference>
<dbReference type="Gene3D" id="1.10.8.60">
    <property type="match status" value="1"/>
</dbReference>
<keyword evidence="1" id="KW-0547">Nucleotide-binding</keyword>
<dbReference type="SUPFAM" id="SSF52540">
    <property type="entry name" value="P-loop containing nucleoside triphosphate hydrolases"/>
    <property type="match status" value="2"/>
</dbReference>
<evidence type="ECO:0000313" key="4">
    <source>
        <dbReference type="EMBL" id="MDT0341988.1"/>
    </source>
</evidence>
<reference evidence="5" key="1">
    <citation type="submission" date="2023-07" db="EMBL/GenBank/DDBJ databases">
        <title>30 novel species of actinomycetes from the DSMZ collection.</title>
        <authorList>
            <person name="Nouioui I."/>
        </authorList>
    </citation>
    <scope>NUCLEOTIDE SEQUENCE [LARGE SCALE GENOMIC DNA]</scope>
    <source>
        <strain evidence="5">DSM 44938</strain>
    </source>
</reference>
<dbReference type="EMBL" id="JAVREL010000002">
    <property type="protein sequence ID" value="MDT0341988.1"/>
    <property type="molecule type" value="Genomic_DNA"/>
</dbReference>
<proteinExistence type="predicted"/>
<dbReference type="CDD" id="cd00009">
    <property type="entry name" value="AAA"/>
    <property type="match status" value="1"/>
</dbReference>
<protein>
    <submittedName>
        <fullName evidence="4">AAA family ATPase</fullName>
    </submittedName>
</protein>
<dbReference type="Gene3D" id="3.40.50.300">
    <property type="entry name" value="P-loop containing nucleotide triphosphate hydrolases"/>
    <property type="match status" value="2"/>
</dbReference>
<dbReference type="InterPro" id="IPR050130">
    <property type="entry name" value="ClpA_ClpB"/>
</dbReference>
<dbReference type="SUPFAM" id="SSF81923">
    <property type="entry name" value="Double Clp-N motif"/>
    <property type="match status" value="2"/>
</dbReference>
<keyword evidence="5" id="KW-1185">Reference proteome</keyword>
<evidence type="ECO:0000313" key="5">
    <source>
        <dbReference type="Proteomes" id="UP001183246"/>
    </source>
</evidence>
<dbReference type="Pfam" id="PF07724">
    <property type="entry name" value="AAA_2"/>
    <property type="match status" value="1"/>
</dbReference>
<feature type="domain" description="AAA+ ATPase" evidence="3">
    <location>
        <begin position="654"/>
        <end position="800"/>
    </location>
</feature>
<organism evidence="4 5">
    <name type="scientific">Streptomyces litchfieldiae</name>
    <dbReference type="NCBI Taxonomy" id="3075543"/>
    <lineage>
        <taxon>Bacteria</taxon>
        <taxon>Bacillati</taxon>
        <taxon>Actinomycetota</taxon>
        <taxon>Actinomycetes</taxon>
        <taxon>Kitasatosporales</taxon>
        <taxon>Streptomycetaceae</taxon>
        <taxon>Streptomyces</taxon>
    </lineage>
</organism>
<comment type="caution">
    <text evidence="4">The sequence shown here is derived from an EMBL/GenBank/DDBJ whole genome shotgun (WGS) entry which is preliminary data.</text>
</comment>
<dbReference type="InterPro" id="IPR036628">
    <property type="entry name" value="Clp_N_dom_sf"/>
</dbReference>
<gene>
    <name evidence="4" type="ORF">RM590_04965</name>
</gene>
<dbReference type="InterPro" id="IPR001270">
    <property type="entry name" value="ClpA/B"/>
</dbReference>
<evidence type="ECO:0000256" key="2">
    <source>
        <dbReference type="ARBA" id="ARBA00022840"/>
    </source>
</evidence>
<sequence>MSLLFVDGIFTPQRLGDERTVNVLLAATRRCAGVLRPGDILYAAVDSGDRGVLSALALALEDGALPRHLLETIDVYNPGGREGQAFAFTGARSGFAAPTLAALDALAEELAAGPERLRPVSLELLVAAVLAHPDPGDRQFLGILDFEAAISALRDRVRTAGEPPRALLDEATGRLRSEEFTADAWAVLEQAARRAGDLGYDRLRPPHCFLALLGEPEGLAERLVRLQMPPHLGLPKAAELLAAAFRLSDSGRSAPPLHRDGLGEALLPLLRGAQRSAGARGQERVDTPHLLEALLADPPARLASVLEGEPLRLDVRRMREHLDQALRAARSAAPREVAFRLGPGAPPAEDLTWLARTRGIAPARHVDHYFDALSRALHRTTDNHVLLTGEPGVGATTLLRELARRAAAGDIPFLARKRFLRVDCRDVPPTESLERLTGIIRDVGGRTDLVVCLDGLGAILRGPNGTSHLPTLRSALKERRVHLVGALTPQDYEDLLAGDNALRELTTRIELTEPDGTVARDMVRDAADAIAAEFGIGVDDRVVERAVVMAGDFVLSQRLPLSAVKVLRRAAEDLHYRRTQAGEDRSAVAEDDVVAVVAEISGVPAEQIAGTGGEHIDYEQALGASVLGQREAVETVAGELRRIKAGLAGVEGGPASVLLFAGLTGVGKTELAKTVAAFYSTSKRLQTYPMGGYTERHSVSGIVGSPQGYVGYESGGRLINDLNADPYCVFLLDEAEKAHGEVWRPFLNLFDEGWVEDRRGVRARGDRAIFILTTNAGNQAIAELTRRGAGPEELAARVKEELLKVRSKPHDEPVFTPEFLARVRQIVVFRPLDQEAMLGICRKLVESRREFWRVRRRKELVVPEALIAHAAGQAHLANTRAKGKEGARILRTLLTRLIDTPILDAQAHRRADYERCARIELGFGDDSPDVTVRFTAADGAELPPVALGKPA</sequence>
<dbReference type="Gene3D" id="1.10.1780.10">
    <property type="entry name" value="Clp, N-terminal domain"/>
    <property type="match status" value="2"/>
</dbReference>
<accession>A0ABU2MK52</accession>
<dbReference type="SMART" id="SM00382">
    <property type="entry name" value="AAA"/>
    <property type="match status" value="2"/>
</dbReference>
<dbReference type="Proteomes" id="UP001183246">
    <property type="component" value="Unassembled WGS sequence"/>
</dbReference>
<dbReference type="InterPro" id="IPR003593">
    <property type="entry name" value="AAA+_ATPase"/>
</dbReference>
<dbReference type="PANTHER" id="PTHR11638">
    <property type="entry name" value="ATP-DEPENDENT CLP PROTEASE"/>
    <property type="match status" value="1"/>
</dbReference>
<dbReference type="InterPro" id="IPR027417">
    <property type="entry name" value="P-loop_NTPase"/>
</dbReference>
<dbReference type="RefSeq" id="WP_311703121.1">
    <property type="nucleotide sequence ID" value="NZ_JAVREL010000002.1"/>
</dbReference>
<name>A0ABU2MK52_9ACTN</name>
<dbReference type="InterPro" id="IPR003959">
    <property type="entry name" value="ATPase_AAA_core"/>
</dbReference>
<dbReference type="PANTHER" id="PTHR11638:SF111">
    <property type="entry name" value="ATP-DEPENDENT CLP PROTEASE ATP-BINDING SUBUNIT CLPA"/>
    <property type="match status" value="1"/>
</dbReference>